<dbReference type="PANTHER" id="PTHR30405">
    <property type="entry name" value="TRANSPOSASE"/>
    <property type="match status" value="1"/>
</dbReference>
<proteinExistence type="inferred from homology"/>
<dbReference type="NCBIfam" id="NF040570">
    <property type="entry name" value="guided_TnpB"/>
    <property type="match status" value="1"/>
</dbReference>
<evidence type="ECO:0000256" key="4">
    <source>
        <dbReference type="ARBA" id="ARBA00023125"/>
    </source>
</evidence>
<dbReference type="PANTHER" id="PTHR30405:SF11">
    <property type="entry name" value="RNA-GUIDED DNA ENDONUCLEASE RV2885C-RELATED"/>
    <property type="match status" value="1"/>
</dbReference>
<evidence type="ECO:0000259" key="6">
    <source>
        <dbReference type="Pfam" id="PF01385"/>
    </source>
</evidence>
<feature type="domain" description="Cas12f1-like TNB" evidence="7">
    <location>
        <begin position="268"/>
        <end position="333"/>
    </location>
</feature>
<dbReference type="InterPro" id="IPR010095">
    <property type="entry name" value="Cas12f1-like_TNB"/>
</dbReference>
<dbReference type="RefSeq" id="WP_316966502.1">
    <property type="nucleotide sequence ID" value="NZ_JARFPK010000018.1"/>
</dbReference>
<keyword evidence="3" id="KW-0815">Transposition</keyword>
<dbReference type="InterPro" id="IPR001959">
    <property type="entry name" value="Transposase"/>
</dbReference>
<evidence type="ECO:0000256" key="2">
    <source>
        <dbReference type="ARBA" id="ARBA00011044"/>
    </source>
</evidence>
<keyword evidence="4" id="KW-0238">DNA-binding</keyword>
<name>A0ABT5X7X8_9EURY</name>
<reference evidence="8 9" key="1">
    <citation type="submission" date="2023-03" db="EMBL/GenBank/DDBJ databases">
        <title>WGS of Methanotrichaceae archaeon Mx.</title>
        <authorList>
            <person name="Sorokin D.Y."/>
            <person name="Merkel A.Y."/>
        </authorList>
    </citation>
    <scope>NUCLEOTIDE SEQUENCE [LARGE SCALE GENOMIC DNA]</scope>
    <source>
        <strain evidence="8 9">Mx</strain>
    </source>
</reference>
<accession>A0ABT5X7X8</accession>
<comment type="similarity">
    <text evidence="1">In the C-terminal section; belongs to the transposase 35 family.</text>
</comment>
<feature type="domain" description="Probable transposase IS891/IS1136/IS1341" evidence="6">
    <location>
        <begin position="150"/>
        <end position="251"/>
    </location>
</feature>
<evidence type="ECO:0000256" key="3">
    <source>
        <dbReference type="ARBA" id="ARBA00022578"/>
    </source>
</evidence>
<comment type="caution">
    <text evidence="8">The sequence shown here is derived from an EMBL/GenBank/DDBJ whole genome shotgun (WGS) entry which is preliminary data.</text>
</comment>
<dbReference type="Pfam" id="PF07282">
    <property type="entry name" value="Cas12f1-like_TNB"/>
    <property type="match status" value="1"/>
</dbReference>
<evidence type="ECO:0000256" key="1">
    <source>
        <dbReference type="ARBA" id="ARBA00008761"/>
    </source>
</evidence>
<dbReference type="EMBL" id="JARFPK010000018">
    <property type="protein sequence ID" value="MDF0590758.1"/>
    <property type="molecule type" value="Genomic_DNA"/>
</dbReference>
<protein>
    <submittedName>
        <fullName evidence="8">Transposase</fullName>
    </submittedName>
</protein>
<dbReference type="NCBIfam" id="TIGR01766">
    <property type="entry name" value="IS200/IS605 family accessory protein TnpB-like domain"/>
    <property type="match status" value="1"/>
</dbReference>
<evidence type="ECO:0000313" key="8">
    <source>
        <dbReference type="EMBL" id="MDF0590758.1"/>
    </source>
</evidence>
<organism evidence="8 9">
    <name type="scientific">Candidatus Methanocrinis natronophilus</name>
    <dbReference type="NCBI Taxonomy" id="3033396"/>
    <lineage>
        <taxon>Archaea</taxon>
        <taxon>Methanobacteriati</taxon>
        <taxon>Methanobacteriota</taxon>
        <taxon>Stenosarchaea group</taxon>
        <taxon>Methanomicrobia</taxon>
        <taxon>Methanotrichales</taxon>
        <taxon>Methanotrichaceae</taxon>
        <taxon>Methanocrinis</taxon>
    </lineage>
</organism>
<dbReference type="Pfam" id="PF01385">
    <property type="entry name" value="OrfB_IS605"/>
    <property type="match status" value="1"/>
</dbReference>
<keyword evidence="9" id="KW-1185">Reference proteome</keyword>
<comment type="similarity">
    <text evidence="2">In the N-terminal section; belongs to the transposase 2 family.</text>
</comment>
<gene>
    <name evidence="8" type="ORF">P0O15_06180</name>
</gene>
<keyword evidence="5" id="KW-0233">DNA recombination</keyword>
<evidence type="ECO:0000259" key="7">
    <source>
        <dbReference type="Pfam" id="PF07282"/>
    </source>
</evidence>
<evidence type="ECO:0000256" key="5">
    <source>
        <dbReference type="ARBA" id="ARBA00023172"/>
    </source>
</evidence>
<dbReference type="Proteomes" id="UP001220010">
    <property type="component" value="Unassembled WGS sequence"/>
</dbReference>
<sequence length="350" mass="40448">MYRTIQIKLDRSNELVQTARIWNAACQDVIDYGFAARDYNKTRLNKATYRDLREKYPTLPSALHQTARDQASDMLKRLKFETKPFKHPLGAVRFDIRTMKVFLESGYCKLTTAFGRLRYDFQLAKYYEKYATWKVMNAQLKITKNACYLHVQVEQPDPETIQGDRRLGVDLGINNIAVCSDNTFWESGPVKAIKGKYQYLRSKLQSKGTRSAKRKLQKLSGRERRFQRDVNHQIANWIVSKPYDVIVLEDLTHIRNGKKNKKLGKWSFAELRAIVEYKATAIGKKAVAINPRYTSRTCSNCGYQKKENRNGKTFKCKSCGFQIDADLNASRNIATFSRSDRSRLSSTSQS</sequence>
<dbReference type="InterPro" id="IPR051399">
    <property type="entry name" value="RNA-guided_DNA_endo/Transpos"/>
</dbReference>
<evidence type="ECO:0000313" key="9">
    <source>
        <dbReference type="Proteomes" id="UP001220010"/>
    </source>
</evidence>